<feature type="transmembrane region" description="Helical" evidence="34">
    <location>
        <begin position="608"/>
        <end position="630"/>
    </location>
</feature>
<dbReference type="InterPro" id="IPR015849">
    <property type="entry name" value="Amyloid_glyco_heparin-bd"/>
</dbReference>
<dbReference type="RefSeq" id="XP_057401400.1">
    <property type="nucleotide sequence ID" value="XM_057545417.1"/>
</dbReference>
<keyword evidence="20 37" id="KW-0732">Signal</keyword>
<dbReference type="Gene3D" id="3.90.570.10">
    <property type="entry name" value="Amyloidogenic glycoprotein, heparin-binding domain"/>
    <property type="match status" value="1"/>
</dbReference>
<keyword evidence="14" id="KW-0964">Secreted</keyword>
<dbReference type="SUPFAM" id="SSF109843">
    <property type="entry name" value="CAPPD, an extracellular domain of amyloid beta A4 protein"/>
    <property type="match status" value="1"/>
</dbReference>
<keyword evidence="27 33" id="KW-1015">Disulfide bond</keyword>
<keyword evidence="40" id="KW-1185">Reference proteome</keyword>
<dbReference type="Pfam" id="PF12924">
    <property type="entry name" value="APP_Cu_bd"/>
    <property type="match status" value="1"/>
</dbReference>
<keyword evidence="30" id="KW-0539">Nucleus</keyword>
<evidence type="ECO:0000256" key="22">
    <source>
        <dbReference type="ARBA" id="ARBA00022824"/>
    </source>
</evidence>
<evidence type="ECO:0000256" key="10">
    <source>
        <dbReference type="ARBA" id="ARBA00004624"/>
    </source>
</evidence>
<dbReference type="PROSITE" id="PS00320">
    <property type="entry name" value="APP_INTRA"/>
    <property type="match status" value="1"/>
</dbReference>
<dbReference type="PRINTS" id="PR00203">
    <property type="entry name" value="AMYLOIDA4"/>
</dbReference>
<feature type="domain" description="E1" evidence="38">
    <location>
        <begin position="28"/>
        <end position="189"/>
    </location>
</feature>
<keyword evidence="13" id="KW-0963">Cytoplasm</keyword>
<dbReference type="InterPro" id="IPR011993">
    <property type="entry name" value="PH-like_dom_sf"/>
</dbReference>
<feature type="region of interest" description="Disordered" evidence="36">
    <location>
        <begin position="196"/>
        <end position="283"/>
    </location>
</feature>
<evidence type="ECO:0000256" key="13">
    <source>
        <dbReference type="ARBA" id="ARBA00022490"/>
    </source>
</evidence>
<gene>
    <name evidence="41" type="primary">APP</name>
</gene>
<evidence type="ECO:0000256" key="2">
    <source>
        <dbReference type="ARBA" id="ARBA00004240"/>
    </source>
</evidence>
<keyword evidence="21" id="KW-0967">Endosome</keyword>
<evidence type="ECO:0000256" key="17">
    <source>
        <dbReference type="ARBA" id="ARBA00022674"/>
    </source>
</evidence>
<feature type="disulfide bond" evidence="33">
    <location>
        <begin position="158"/>
        <end position="186"/>
    </location>
</feature>
<keyword evidence="35" id="KW-0175">Coiled coil</keyword>
<reference evidence="41" key="1">
    <citation type="submission" date="2025-08" db="UniProtKB">
        <authorList>
            <consortium name="RefSeq"/>
        </authorList>
    </citation>
    <scope>IDENTIFICATION</scope>
</reference>
<feature type="chain" id="PRO_5047238890" description="Amyloid-beta A4 protein" evidence="37">
    <location>
        <begin position="18"/>
        <end position="677"/>
    </location>
</feature>
<dbReference type="InterPro" id="IPR011178">
    <property type="entry name" value="Amyloid_glyco_Cu-bd"/>
</dbReference>
<dbReference type="Pfam" id="PF03494">
    <property type="entry name" value="Beta-APP"/>
    <property type="match status" value="1"/>
</dbReference>
<keyword evidence="19 34" id="KW-0812">Transmembrane</keyword>
<dbReference type="InterPro" id="IPR037071">
    <property type="entry name" value="Amyloid_glyco_Abeta_sf"/>
</dbReference>
<evidence type="ECO:0000313" key="40">
    <source>
        <dbReference type="Proteomes" id="UP001652580"/>
    </source>
</evidence>
<comment type="caution">
    <text evidence="33">Lacks conserved residue(s) required for the propagation of feature annotation.</text>
</comment>
<dbReference type="PROSITE" id="PS00319">
    <property type="entry name" value="APP_CUBD"/>
    <property type="match status" value="1"/>
</dbReference>
<accession>A0ABM3TH37</accession>
<evidence type="ECO:0000256" key="31">
    <source>
        <dbReference type="ARBA" id="ARBA00023273"/>
    </source>
</evidence>
<dbReference type="GeneID" id="103006217"/>
<keyword evidence="26 34" id="KW-0472">Membrane</keyword>
<dbReference type="Gene3D" id="4.10.230.10">
    <property type="entry name" value="Amyloidogenic glycoprotein, amyloid-beta peptide"/>
    <property type="match status" value="1"/>
</dbReference>
<evidence type="ECO:0000256" key="12">
    <source>
        <dbReference type="ARBA" id="ARBA00022475"/>
    </source>
</evidence>
<evidence type="ECO:0000256" key="15">
    <source>
        <dbReference type="ARBA" id="ARBA00022583"/>
    </source>
</evidence>
<feature type="disulfide bond" evidence="33">
    <location>
        <begin position="73"/>
        <end position="117"/>
    </location>
</feature>
<keyword evidence="16" id="KW-0765">Sulfation</keyword>
<evidence type="ECO:0000256" key="27">
    <source>
        <dbReference type="ARBA" id="ARBA00023157"/>
    </source>
</evidence>
<evidence type="ECO:0000259" key="39">
    <source>
        <dbReference type="PROSITE" id="PS51870"/>
    </source>
</evidence>
<evidence type="ECO:0000256" key="26">
    <source>
        <dbReference type="ARBA" id="ARBA00023136"/>
    </source>
</evidence>
<dbReference type="Gene3D" id="2.30.29.30">
    <property type="entry name" value="Pleckstrin-homology domain (PH domain)/Phosphotyrosine-binding domain (PTB)"/>
    <property type="match status" value="1"/>
</dbReference>
<dbReference type="InterPro" id="IPR019543">
    <property type="entry name" value="APP_amyloid_C"/>
</dbReference>
<dbReference type="PRINTS" id="PR00204">
    <property type="entry name" value="BETAAMYLOID"/>
</dbReference>
<keyword evidence="31" id="KW-0966">Cell projection</keyword>
<dbReference type="Pfam" id="PF12925">
    <property type="entry name" value="APP_E2"/>
    <property type="match status" value="1"/>
</dbReference>
<feature type="coiled-coil region" evidence="35">
    <location>
        <begin position="324"/>
        <end position="384"/>
    </location>
</feature>
<evidence type="ECO:0000256" key="14">
    <source>
        <dbReference type="ARBA" id="ARBA00022525"/>
    </source>
</evidence>
<dbReference type="Pfam" id="PF10515">
    <property type="entry name" value="APP_amyloid"/>
    <property type="match status" value="1"/>
</dbReference>
<evidence type="ECO:0000256" key="5">
    <source>
        <dbReference type="ARBA" id="ARBA00004412"/>
    </source>
</evidence>
<evidence type="ECO:0000313" key="41">
    <source>
        <dbReference type="RefSeq" id="XP_057401400.1"/>
    </source>
</evidence>
<evidence type="ECO:0000256" key="1">
    <source>
        <dbReference type="ARBA" id="ARBA00004123"/>
    </source>
</evidence>
<evidence type="ECO:0000256" key="7">
    <source>
        <dbReference type="ARBA" id="ARBA00004541"/>
    </source>
</evidence>
<feature type="compositionally biased region" description="Acidic residues" evidence="36">
    <location>
        <begin position="228"/>
        <end position="264"/>
    </location>
</feature>
<dbReference type="PANTHER" id="PTHR23103:SF7">
    <property type="entry name" value="AMYLOID-BETA PRECURSOR PROTEIN"/>
    <property type="match status" value="1"/>
</dbReference>
<feature type="region of interest" description="GFLD subdomain" evidence="33">
    <location>
        <begin position="28"/>
        <end position="123"/>
    </location>
</feature>
<feature type="domain" description="E2" evidence="39">
    <location>
        <begin position="299"/>
        <end position="490"/>
    </location>
</feature>
<evidence type="ECO:0000256" key="33">
    <source>
        <dbReference type="PROSITE-ProRule" id="PRU01217"/>
    </source>
</evidence>
<feature type="compositionally biased region" description="Low complexity" evidence="36">
    <location>
        <begin position="268"/>
        <end position="281"/>
    </location>
</feature>
<evidence type="ECO:0000256" key="25">
    <source>
        <dbReference type="ARBA" id="ARBA00023087"/>
    </source>
</evidence>
<dbReference type="SUPFAM" id="SSF56491">
    <property type="entry name" value="A heparin-binding domain"/>
    <property type="match status" value="1"/>
</dbReference>
<evidence type="ECO:0000256" key="21">
    <source>
        <dbReference type="ARBA" id="ARBA00022753"/>
    </source>
</evidence>
<dbReference type="InterPro" id="IPR019744">
    <property type="entry name" value="APP_CUBD_CS"/>
</dbReference>
<feature type="disulfide bond" evidence="33">
    <location>
        <begin position="98"/>
        <end position="105"/>
    </location>
</feature>
<evidence type="ECO:0000256" key="20">
    <source>
        <dbReference type="ARBA" id="ARBA00022729"/>
    </source>
</evidence>
<evidence type="ECO:0000256" key="4">
    <source>
        <dbReference type="ARBA" id="ARBA00004251"/>
    </source>
</evidence>
<dbReference type="InterPro" id="IPR008155">
    <property type="entry name" value="Amyloid_glyco"/>
</dbReference>
<name>A0ABM3TH37_BALAC</name>
<dbReference type="SUPFAM" id="SSF89811">
    <property type="entry name" value="Amyloid beta a4 protein copper binding domain (domain 2)"/>
    <property type="match status" value="1"/>
</dbReference>
<keyword evidence="12 34" id="KW-1003">Cell membrane</keyword>
<dbReference type="PANTHER" id="PTHR23103">
    <property type="entry name" value="ALZHEIMER'S DISEASE BETA-AMYLOID RELATED"/>
    <property type="match status" value="1"/>
</dbReference>
<feature type="disulfide bond" evidence="33">
    <location>
        <begin position="144"/>
        <end position="174"/>
    </location>
</feature>
<feature type="compositionally biased region" description="Acidic residues" evidence="36">
    <location>
        <begin position="196"/>
        <end position="207"/>
    </location>
</feature>
<evidence type="ECO:0000256" key="36">
    <source>
        <dbReference type="SAM" id="MobiDB-lite"/>
    </source>
</evidence>
<dbReference type="SMART" id="SM00006">
    <property type="entry name" value="A4_EXTRA"/>
    <property type="match status" value="1"/>
</dbReference>
<evidence type="ECO:0000256" key="23">
    <source>
        <dbReference type="ARBA" id="ARBA00022900"/>
    </source>
</evidence>
<keyword evidence="18" id="KW-0646">Protease inhibitor</keyword>
<dbReference type="Proteomes" id="UP001652580">
    <property type="component" value="Chromosome 4"/>
</dbReference>
<evidence type="ECO:0000256" key="8">
    <source>
        <dbReference type="ARBA" id="ARBA00004600"/>
    </source>
</evidence>
<dbReference type="InterPro" id="IPR036454">
    <property type="entry name" value="Amyloid_glyco_heparin-bd_sf"/>
</dbReference>
<keyword evidence="24 34" id="KW-1133">Transmembrane helix</keyword>
<dbReference type="InterPro" id="IPR013803">
    <property type="entry name" value="Amyloid_glyco_Abeta"/>
</dbReference>
<evidence type="ECO:0000256" key="28">
    <source>
        <dbReference type="ARBA" id="ARBA00023176"/>
    </source>
</evidence>
<evidence type="ECO:0000256" key="18">
    <source>
        <dbReference type="ARBA" id="ARBA00022690"/>
    </source>
</evidence>
<feature type="disulfide bond" evidence="33">
    <location>
        <begin position="133"/>
        <end position="187"/>
    </location>
</feature>
<keyword evidence="22" id="KW-0256">Endoplasmic reticulum</keyword>
<evidence type="ECO:0000256" key="32">
    <source>
        <dbReference type="ARBA" id="ARBA00023329"/>
    </source>
</evidence>
<dbReference type="Pfam" id="PF02177">
    <property type="entry name" value="APP_N"/>
    <property type="match status" value="1"/>
</dbReference>
<evidence type="ECO:0000256" key="24">
    <source>
        <dbReference type="ARBA" id="ARBA00022989"/>
    </source>
</evidence>
<evidence type="ECO:0000259" key="38">
    <source>
        <dbReference type="PROSITE" id="PS51869"/>
    </source>
</evidence>
<evidence type="ECO:0000256" key="35">
    <source>
        <dbReference type="SAM" id="Coils"/>
    </source>
</evidence>
<evidence type="ECO:0000256" key="6">
    <source>
        <dbReference type="ARBA" id="ARBA00004484"/>
    </source>
</evidence>
<feature type="signal peptide" evidence="37">
    <location>
        <begin position="1"/>
        <end position="17"/>
    </location>
</feature>
<feature type="region of interest" description="CuBD subdomain" evidence="33">
    <location>
        <begin position="131"/>
        <end position="189"/>
    </location>
</feature>
<comment type="function">
    <text evidence="34">Functions as a cell surface receptor and performs physiological functions on the surface of neurons relevant to neurite growth, neuronal adhesion and axonogenesis.</text>
</comment>
<dbReference type="InterPro" id="IPR024329">
    <property type="entry name" value="Amyloid_glyco_E2_domain"/>
</dbReference>
<keyword evidence="32" id="KW-0968">Cytoplasmic vesicle</keyword>
<evidence type="ECO:0000256" key="9">
    <source>
        <dbReference type="ARBA" id="ARBA00004613"/>
    </source>
</evidence>
<dbReference type="InterPro" id="IPR036669">
    <property type="entry name" value="Amyloid_Cu-bd_sf"/>
</dbReference>
<evidence type="ECO:0000256" key="37">
    <source>
        <dbReference type="SAM" id="SignalP"/>
    </source>
</evidence>
<evidence type="ECO:0000256" key="3">
    <source>
        <dbReference type="ARBA" id="ARBA00004241"/>
    </source>
</evidence>
<evidence type="ECO:0000256" key="19">
    <source>
        <dbReference type="ARBA" id="ARBA00022692"/>
    </source>
</evidence>
<keyword evidence="15" id="KW-0254">Endocytosis</keyword>
<comment type="similarity">
    <text evidence="11 33 34">Belongs to the APP family.</text>
</comment>
<keyword evidence="17" id="KW-0358">Heparin-binding</keyword>
<organism evidence="40 41">
    <name type="scientific">Balaenoptera acutorostrata</name>
    <name type="common">Common minke whale</name>
    <name type="synonym">Balaena rostrata</name>
    <dbReference type="NCBI Taxonomy" id="9767"/>
    <lineage>
        <taxon>Eukaryota</taxon>
        <taxon>Metazoa</taxon>
        <taxon>Chordata</taxon>
        <taxon>Craniata</taxon>
        <taxon>Vertebrata</taxon>
        <taxon>Euteleostomi</taxon>
        <taxon>Mammalia</taxon>
        <taxon>Eutheria</taxon>
        <taxon>Laurasiatheria</taxon>
        <taxon>Artiodactyla</taxon>
        <taxon>Whippomorpha</taxon>
        <taxon>Cetacea</taxon>
        <taxon>Mysticeti</taxon>
        <taxon>Balaenopteridae</taxon>
        <taxon>Balaenoptera</taxon>
    </lineage>
</organism>
<dbReference type="InterPro" id="IPR008154">
    <property type="entry name" value="Amyloid_glyco_extra"/>
</dbReference>
<evidence type="ECO:0000256" key="30">
    <source>
        <dbReference type="ARBA" id="ARBA00023242"/>
    </source>
</evidence>
<proteinExistence type="inferred from homology"/>
<evidence type="ECO:0000256" key="11">
    <source>
        <dbReference type="ARBA" id="ARBA00009449"/>
    </source>
</evidence>
<dbReference type="InterPro" id="IPR019745">
    <property type="entry name" value="Amyloid_glyco_intracell_CS"/>
</dbReference>
<comment type="subcellular location">
    <subcellularLocation>
        <location evidence="4 34">Cell membrane</location>
        <topology evidence="4 34">Single-pass type I membrane protein</topology>
    </subcellularLocation>
    <subcellularLocation>
        <location evidence="10">Cell projection</location>
        <location evidence="10">Growth cone</location>
    </subcellularLocation>
    <subcellularLocation>
        <location evidence="3">Cell surface</location>
    </subcellularLocation>
    <subcellularLocation>
        <location evidence="7">Cytoplasmic vesicle</location>
    </subcellularLocation>
    <subcellularLocation>
        <location evidence="5">Early endosome</location>
    </subcellularLocation>
    <subcellularLocation>
        <location evidence="2">Endoplasmic reticulum</location>
    </subcellularLocation>
    <subcellularLocation>
        <location evidence="8">Membrane</location>
        <location evidence="8">Clathrin-coated pit</location>
    </subcellularLocation>
    <subcellularLocation>
        <location evidence="1">Nucleus</location>
    </subcellularLocation>
    <subcellularLocation>
        <location evidence="6">Perikaryon</location>
    </subcellularLocation>
    <subcellularLocation>
        <location evidence="9">Secreted</location>
    </subcellularLocation>
</comment>
<evidence type="ECO:0000256" key="16">
    <source>
        <dbReference type="ARBA" id="ARBA00022641"/>
    </source>
</evidence>
<protein>
    <recommendedName>
        <fullName evidence="34">Amyloid-beta A4 protein</fullName>
    </recommendedName>
</protein>
<keyword evidence="28" id="KW-0168">Coated pit</keyword>
<dbReference type="InterPro" id="IPR036176">
    <property type="entry name" value="E2_sf"/>
</dbReference>
<dbReference type="Gene3D" id="1.20.120.770">
    <property type="entry name" value="Amyloid precursor protein, E2 domain"/>
    <property type="match status" value="1"/>
</dbReference>
<keyword evidence="23" id="KW-0722">Serine protease inhibitor</keyword>
<dbReference type="PROSITE" id="PS51870">
    <property type="entry name" value="APP_E2"/>
    <property type="match status" value="1"/>
</dbReference>
<dbReference type="PROSITE" id="PS51869">
    <property type="entry name" value="APP_E1"/>
    <property type="match status" value="1"/>
</dbReference>
<dbReference type="Gene3D" id="3.30.1490.140">
    <property type="entry name" value="Amyloidogenic glycoprotein, copper-binding domain"/>
    <property type="match status" value="1"/>
</dbReference>
<keyword evidence="29" id="KW-0325">Glycoprotein</keyword>
<sequence length="677" mass="76668">MLPGLALVLLAAWTARALEVPTDGNAGLLAEPQVAMFCGKLNMHMNVQNGKWESDPSGTKTCIGPKEGILQYCQEVYPELQITNVVEANQPVTIQNWCKRGRKQCKTHAHIVIPYRCLVGEFVSDALLVPDKCKFLHQERMDVCETHLHWHTVAKETCSEKSTNLHEYGMLLPCGIDKFRGVEFVCCPLADESDSIDSADAEEDDSDVWWGGADTDYADGSEDKVVEVAEEEEVADIEEEEAEDDEDEEDGDEVEEEAEEPYEEATERTTSIATTTTTTTESVEEVVRVPTTAASTPDAVDKYLETPGDENEHAHFQKAKERLEAKHRERMSQVMREWEEAERQAKNLPKADKKAVIQHFQEKVESLEQEAANERQQLVETHMARVEAMLNDRRRLALENYITALQAVPPRPRHVFNMLKKYVRAEQKDRQHTLKHFEHVRMVDPKKAAQIRSQVMTHLRVIYERMNQSLSLLYNVPAVAEEIQDEVDELLQKEQNYSDDVLANMISEPRISYGNDALMPSLTETKTTVELLPVNGEFSLDDLQPWHPFGVDSVPANTENEGSGLTNIKTEEISEVKMDAEFRHDSGYEVRHQKLVFFAEDVGSNKGAIIGLMVGGVVIATVIVITLVMLKKKQYTSIHHGVVEVDAAVTPEERHLSKMQQNGYENPTYKFFEQMQN</sequence>
<keyword evidence="25 34" id="KW-0034">Amyloid</keyword>
<evidence type="ECO:0000256" key="34">
    <source>
        <dbReference type="RuleBase" id="RU367156"/>
    </source>
</evidence>
<evidence type="ECO:0000256" key="29">
    <source>
        <dbReference type="ARBA" id="ARBA00023180"/>
    </source>
</evidence>